<dbReference type="EMBL" id="CAUYUJ010016851">
    <property type="protein sequence ID" value="CAK0869475.1"/>
    <property type="molecule type" value="Genomic_DNA"/>
</dbReference>
<keyword evidence="2" id="KW-1185">Reference proteome</keyword>
<feature type="non-terminal residue" evidence="1">
    <location>
        <position position="1"/>
    </location>
</feature>
<gene>
    <name evidence="1" type="ORF">PCOR1329_LOCUS55816</name>
</gene>
<comment type="caution">
    <text evidence="1">The sequence shown here is derived from an EMBL/GenBank/DDBJ whole genome shotgun (WGS) entry which is preliminary data.</text>
</comment>
<name>A0ABN9V9S3_9DINO</name>
<sequence length="391" mass="39037">VGLVEGDFVLVHYRVGGARIWHERLIVVLQPTAPFGTGILTPDGHAYVEAIAPNSADVRDDAIPGGGAVGGQSPQMGADEVYRFRGLPLPGEVAAASASTRAARGLPPGPPIALNTAGSVIVPVGPPAEAAAAAAPARAPAAPAAGAVGGLAGLAAALGGGPGGGAAEGGALVPAAAVPPPAHAAAPFPAGGAADGALGAAAGALGGAPWSPLVAQRAALGGLAAGLAAIAGLPGGDTRIQTVTLDTEGVRHVDFRAGAVRLHELPWGGWPFKGPRTLLSVLSFICRNGGTPLGWHTKWVSEEFLEPDDPGVDAHLVRCRLLDMELVGRALQTRGELYRDRFVASSEFGSGAAPMSGALDAGGNARVVPARRDWLAAEKAREASVAKERRK</sequence>
<reference evidence="1" key="1">
    <citation type="submission" date="2023-10" db="EMBL/GenBank/DDBJ databases">
        <authorList>
            <person name="Chen Y."/>
            <person name="Shah S."/>
            <person name="Dougan E. K."/>
            <person name="Thang M."/>
            <person name="Chan C."/>
        </authorList>
    </citation>
    <scope>NUCLEOTIDE SEQUENCE [LARGE SCALE GENOMIC DNA]</scope>
</reference>
<proteinExistence type="predicted"/>
<evidence type="ECO:0000313" key="2">
    <source>
        <dbReference type="Proteomes" id="UP001189429"/>
    </source>
</evidence>
<dbReference type="Proteomes" id="UP001189429">
    <property type="component" value="Unassembled WGS sequence"/>
</dbReference>
<organism evidence="1 2">
    <name type="scientific">Prorocentrum cordatum</name>
    <dbReference type="NCBI Taxonomy" id="2364126"/>
    <lineage>
        <taxon>Eukaryota</taxon>
        <taxon>Sar</taxon>
        <taxon>Alveolata</taxon>
        <taxon>Dinophyceae</taxon>
        <taxon>Prorocentrales</taxon>
        <taxon>Prorocentraceae</taxon>
        <taxon>Prorocentrum</taxon>
    </lineage>
</organism>
<protein>
    <submittedName>
        <fullName evidence="1">Uncharacterized protein</fullName>
    </submittedName>
</protein>
<feature type="non-terminal residue" evidence="1">
    <location>
        <position position="391"/>
    </location>
</feature>
<accession>A0ABN9V9S3</accession>
<evidence type="ECO:0000313" key="1">
    <source>
        <dbReference type="EMBL" id="CAK0869475.1"/>
    </source>
</evidence>